<dbReference type="AlphaFoldDB" id="G1M7R0"/>
<dbReference type="NCBIfam" id="TIGR00841">
    <property type="entry name" value="bass"/>
    <property type="match status" value="1"/>
</dbReference>
<comment type="catalytic activity">
    <reaction evidence="23">
        <text>taurohyocholate(out) + 2 Na(+)(out) = taurohyocholate(in) + 2 Na(+)(in)</text>
        <dbReference type="Rhea" id="RHEA:72171"/>
        <dbReference type="ChEBI" id="CHEBI:29101"/>
        <dbReference type="ChEBI" id="CHEBI:58874"/>
    </reaction>
</comment>
<feature type="transmembrane region" description="Helical" evidence="32">
    <location>
        <begin position="91"/>
        <end position="111"/>
    </location>
</feature>
<evidence type="ECO:0000256" key="10">
    <source>
        <dbReference type="ARBA" id="ARBA00023065"/>
    </source>
</evidence>
<evidence type="ECO:0000313" key="33">
    <source>
        <dbReference type="Ensembl" id="ENSAMEP00000015380.2"/>
    </source>
</evidence>
<comment type="catalytic activity">
    <reaction evidence="18">
        <text>taurodeoxycholate(out) + 2 Na(+)(out) = taurodeoxycholate(in) + 2 Na(+)(in)</text>
        <dbReference type="Rhea" id="RHEA:72087"/>
        <dbReference type="ChEBI" id="CHEBI:29101"/>
        <dbReference type="ChEBI" id="CHEBI:36261"/>
    </reaction>
</comment>
<evidence type="ECO:0000256" key="30">
    <source>
        <dbReference type="ARBA" id="ARBA00078029"/>
    </source>
</evidence>
<protein>
    <recommendedName>
        <fullName evidence="27">Hepatic sodium/bile acid cotransporter</fullName>
    </recommendedName>
    <alternativeName>
        <fullName evidence="29">Na(+)/bile acid cotransporter</fullName>
    </alternativeName>
    <alternativeName>
        <fullName evidence="28">Na(+)/taurocholate transport protein</fullName>
    </alternativeName>
    <alternativeName>
        <fullName evidence="30">Sodium/taurocholate cotransporting polypeptide</fullName>
    </alternativeName>
    <alternativeName>
        <fullName evidence="31">Solute carrier family 10 member 1</fullName>
    </alternativeName>
</protein>
<gene>
    <name evidence="33" type="primary">SLC10A1</name>
</gene>
<comment type="function">
    <text evidence="26">As a major transporter of conjugated bile salts from plasma into the hepatocyte, it plays a key role in the enterohepatic circulation of bile salts necessary for the solubilization and absorption of dietary fat and fat-soluble vitamins. It is strictly dependent on the extracellular presence of sodium. It exhibits broad substrate specificity and transports various bile acids, such as taurocholate, cholate, as well as non-bile acid organic compounds, such as estrone sulfate. Works collaboratively with the ileal transporter (NTCP2), the organic solute transporter (OST), and the bile salt export pump (BSEP), to ensure efficacious biological recycling of bile acids during enterohepatic circulation.</text>
</comment>
<evidence type="ECO:0000256" key="26">
    <source>
        <dbReference type="ARBA" id="ARBA00056510"/>
    </source>
</evidence>
<comment type="catalytic activity">
    <reaction evidence="21">
        <text>taurochenodeoxycholate(out) + 2 Na(+)(out) = taurochenodeoxycholate(in) + 2 Na(+)(in)</text>
        <dbReference type="Rhea" id="RHEA:71923"/>
        <dbReference type="ChEBI" id="CHEBI:9407"/>
        <dbReference type="ChEBI" id="CHEBI:29101"/>
    </reaction>
</comment>
<dbReference type="PANTHER" id="PTHR10361">
    <property type="entry name" value="SODIUM-BILE ACID COTRANSPORTER"/>
    <property type="match status" value="1"/>
</dbReference>
<evidence type="ECO:0000256" key="1">
    <source>
        <dbReference type="ARBA" id="ARBA00004651"/>
    </source>
</evidence>
<dbReference type="PANTHER" id="PTHR10361:SF40">
    <property type="entry name" value="HEPATIC SODIUM_BILE ACID COTRANSPORTER"/>
    <property type="match status" value="1"/>
</dbReference>
<evidence type="ECO:0000256" key="18">
    <source>
        <dbReference type="ARBA" id="ARBA00047743"/>
    </source>
</evidence>
<comment type="catalytic activity">
    <reaction evidence="14">
        <text>glycocholate(out) + 2 Na(+)(out) = glycocholate(in) + 2 Na(+)(in)</text>
        <dbReference type="Rhea" id="RHEA:71935"/>
        <dbReference type="ChEBI" id="CHEBI:29101"/>
        <dbReference type="ChEBI" id="CHEBI:29746"/>
    </reaction>
</comment>
<comment type="catalytic activity">
    <reaction evidence="25">
        <text>estrone 3-sulfate(out) + 2 Na(+)(out) = estrone 3-sulfate(in) + 2 Na(+)(in)</text>
        <dbReference type="Rhea" id="RHEA:71083"/>
        <dbReference type="ChEBI" id="CHEBI:29101"/>
        <dbReference type="ChEBI" id="CHEBI:60050"/>
    </reaction>
</comment>
<keyword evidence="8" id="KW-0915">Sodium</keyword>
<evidence type="ECO:0000256" key="9">
    <source>
        <dbReference type="ARBA" id="ARBA00023055"/>
    </source>
</evidence>
<dbReference type="InterPro" id="IPR038770">
    <property type="entry name" value="Na+/solute_symporter_sf"/>
</dbReference>
<feature type="transmembrane region" description="Helical" evidence="32">
    <location>
        <begin position="60"/>
        <end position="79"/>
    </location>
</feature>
<dbReference type="STRING" id="9646.ENSAMEP00000015380"/>
<proteinExistence type="inferred from homology"/>
<evidence type="ECO:0000256" key="24">
    <source>
        <dbReference type="ARBA" id="ARBA00052374"/>
    </source>
</evidence>
<evidence type="ECO:0000256" key="16">
    <source>
        <dbReference type="ARBA" id="ARBA00047311"/>
    </source>
</evidence>
<evidence type="ECO:0000256" key="29">
    <source>
        <dbReference type="ARBA" id="ARBA00075246"/>
    </source>
</evidence>
<keyword evidence="34" id="KW-1185">Reference proteome</keyword>
<dbReference type="HOGENOM" id="CLU_034788_7_5_1"/>
<evidence type="ECO:0000256" key="17">
    <source>
        <dbReference type="ARBA" id="ARBA00047596"/>
    </source>
</evidence>
<keyword evidence="12" id="KW-0325">Glycoprotein</keyword>
<comment type="catalytic activity">
    <reaction evidence="22">
        <text>tauronorcholate(out) + 2 Na(+)(out) = tauronorcholate(in) + 2 Na(+)(in)</text>
        <dbReference type="Rhea" id="RHEA:71915"/>
        <dbReference type="ChEBI" id="CHEBI:29101"/>
        <dbReference type="ChEBI" id="CHEBI:191405"/>
    </reaction>
</comment>
<dbReference type="GeneTree" id="ENSGT00950000182808"/>
<dbReference type="FunFam" id="1.20.1530.20:FF:000016">
    <property type="entry name" value="Solute carrier family 10 member 1"/>
    <property type="match status" value="1"/>
</dbReference>
<keyword evidence="5 32" id="KW-0812">Transmembrane</keyword>
<keyword evidence="3" id="KW-0813">Transport</keyword>
<feature type="transmembrane region" description="Helical" evidence="32">
    <location>
        <begin position="154"/>
        <end position="176"/>
    </location>
</feature>
<comment type="catalytic activity">
    <reaction evidence="17">
        <text>tauroursodeoxycholate(out) + 2 Na(+)(out) = tauroursodeoxycholate(in) + 2 Na(+)(in)</text>
        <dbReference type="Rhea" id="RHEA:71927"/>
        <dbReference type="ChEBI" id="CHEBI:29101"/>
        <dbReference type="ChEBI" id="CHEBI:132028"/>
    </reaction>
</comment>
<keyword evidence="10" id="KW-0406">Ion transport</keyword>
<comment type="catalytic activity">
    <reaction evidence="20">
        <text>taurocholate(out) + 2 Na(+)(out) = taurocholate(in) + 2 Na(+)(in)</text>
        <dbReference type="Rhea" id="RHEA:71875"/>
        <dbReference type="ChEBI" id="CHEBI:29101"/>
        <dbReference type="ChEBI" id="CHEBI:36257"/>
    </reaction>
</comment>
<feature type="transmembrane region" description="Helical" evidence="32">
    <location>
        <begin position="118"/>
        <end position="142"/>
    </location>
</feature>
<dbReference type="Proteomes" id="UP000008912">
    <property type="component" value="Unassembled WGS sequence"/>
</dbReference>
<accession>G1M7R0</accession>
<comment type="subcellular location">
    <subcellularLocation>
        <location evidence="1">Cell membrane</location>
        <topology evidence="1">Multi-pass membrane protein</topology>
    </subcellularLocation>
</comment>
<comment type="catalytic activity">
    <reaction evidence="15">
        <text>cholate(out) + 2 Na(+)(out) = cholate(in) + 2 Na(+)(in)</text>
        <dbReference type="Rhea" id="RHEA:71911"/>
        <dbReference type="ChEBI" id="CHEBI:29101"/>
        <dbReference type="ChEBI" id="CHEBI:29747"/>
    </reaction>
</comment>
<evidence type="ECO:0000256" key="13">
    <source>
        <dbReference type="ARBA" id="ARBA00023201"/>
    </source>
</evidence>
<evidence type="ECO:0000256" key="22">
    <source>
        <dbReference type="ARBA" id="ARBA00049276"/>
    </source>
</evidence>
<feature type="transmembrane region" description="Helical" evidence="32">
    <location>
        <begin position="207"/>
        <end position="227"/>
    </location>
</feature>
<evidence type="ECO:0000256" key="28">
    <source>
        <dbReference type="ARBA" id="ARBA00075177"/>
    </source>
</evidence>
<dbReference type="GO" id="GO:0008508">
    <property type="term" value="F:bile acid:sodium symporter activity"/>
    <property type="evidence" value="ECO:0007669"/>
    <property type="project" value="TreeGrafter"/>
</dbReference>
<dbReference type="InterPro" id="IPR004710">
    <property type="entry name" value="Bilac:Na_transpt"/>
</dbReference>
<organism evidence="33 34">
    <name type="scientific">Ailuropoda melanoleuca</name>
    <name type="common">Giant panda</name>
    <dbReference type="NCBI Taxonomy" id="9646"/>
    <lineage>
        <taxon>Eukaryota</taxon>
        <taxon>Metazoa</taxon>
        <taxon>Chordata</taxon>
        <taxon>Craniata</taxon>
        <taxon>Vertebrata</taxon>
        <taxon>Euteleostomi</taxon>
        <taxon>Mammalia</taxon>
        <taxon>Eutheria</taxon>
        <taxon>Laurasiatheria</taxon>
        <taxon>Carnivora</taxon>
        <taxon>Caniformia</taxon>
        <taxon>Ursidae</taxon>
        <taxon>Ailuropoda</taxon>
    </lineage>
</organism>
<reference evidence="33 34" key="1">
    <citation type="journal article" date="2010" name="Nature">
        <title>The sequence and de novo assembly of the giant panda genome.</title>
        <authorList>
            <person name="Li R."/>
            <person name="Fan W."/>
            <person name="Tian G."/>
            <person name="Zhu H."/>
            <person name="He L."/>
            <person name="Cai J."/>
            <person name="Huang Q."/>
            <person name="Cai Q."/>
            <person name="Li B."/>
            <person name="Bai Y."/>
            <person name="Zhang Z."/>
            <person name="Zhang Y."/>
            <person name="Wang W."/>
            <person name="Li J."/>
            <person name="Wei F."/>
            <person name="Li H."/>
            <person name="Jian M."/>
            <person name="Li J."/>
            <person name="Zhang Z."/>
            <person name="Nielsen R."/>
            <person name="Li D."/>
            <person name="Gu W."/>
            <person name="Yang Z."/>
            <person name="Xuan Z."/>
            <person name="Ryder O.A."/>
            <person name="Leung F.C."/>
            <person name="Zhou Y."/>
            <person name="Cao J."/>
            <person name="Sun X."/>
            <person name="Fu Y."/>
            <person name="Fang X."/>
            <person name="Guo X."/>
            <person name="Wang B."/>
            <person name="Hou R."/>
            <person name="Shen F."/>
            <person name="Mu B."/>
            <person name="Ni P."/>
            <person name="Lin R."/>
            <person name="Qian W."/>
            <person name="Wang G."/>
            <person name="Yu C."/>
            <person name="Nie W."/>
            <person name="Wang J."/>
            <person name="Wu Z."/>
            <person name="Liang H."/>
            <person name="Min J."/>
            <person name="Wu Q."/>
            <person name="Cheng S."/>
            <person name="Ruan J."/>
            <person name="Wang M."/>
            <person name="Shi Z."/>
            <person name="Wen M."/>
            <person name="Liu B."/>
            <person name="Ren X."/>
            <person name="Zheng H."/>
            <person name="Dong D."/>
            <person name="Cook K."/>
            <person name="Shan G."/>
            <person name="Zhang H."/>
            <person name="Kosiol C."/>
            <person name="Xie X."/>
            <person name="Lu Z."/>
            <person name="Zheng H."/>
            <person name="Li Y."/>
            <person name="Steiner C.C."/>
            <person name="Lam T.T."/>
            <person name="Lin S."/>
            <person name="Zhang Q."/>
            <person name="Li G."/>
            <person name="Tian J."/>
            <person name="Gong T."/>
            <person name="Liu H."/>
            <person name="Zhang D."/>
            <person name="Fang L."/>
            <person name="Ye C."/>
            <person name="Zhang J."/>
            <person name="Hu W."/>
            <person name="Xu A."/>
            <person name="Ren Y."/>
            <person name="Zhang G."/>
            <person name="Bruford M.W."/>
            <person name="Li Q."/>
            <person name="Ma L."/>
            <person name="Guo Y."/>
            <person name="An N."/>
            <person name="Hu Y."/>
            <person name="Zheng Y."/>
            <person name="Shi Y."/>
            <person name="Li Z."/>
            <person name="Liu Q."/>
            <person name="Chen Y."/>
            <person name="Zhao J."/>
            <person name="Qu N."/>
            <person name="Zhao S."/>
            <person name="Tian F."/>
            <person name="Wang X."/>
            <person name="Wang H."/>
            <person name="Xu L."/>
            <person name="Liu X."/>
            <person name="Vinar T."/>
            <person name="Wang Y."/>
            <person name="Lam T.W."/>
            <person name="Yiu S.M."/>
            <person name="Liu S."/>
            <person name="Zhang H."/>
            <person name="Li D."/>
            <person name="Huang Y."/>
            <person name="Wang X."/>
            <person name="Yang G."/>
            <person name="Jiang Z."/>
            <person name="Wang J."/>
            <person name="Qin N."/>
            <person name="Li L."/>
            <person name="Li J."/>
            <person name="Bolund L."/>
            <person name="Kristiansen K."/>
            <person name="Wong G.K."/>
            <person name="Olson M."/>
            <person name="Zhang X."/>
            <person name="Li S."/>
            <person name="Yang H."/>
            <person name="Wang J."/>
            <person name="Wang J."/>
        </authorList>
    </citation>
    <scope>NUCLEOTIDE SEQUENCE [LARGE SCALE GENOMIC DNA]</scope>
</reference>
<evidence type="ECO:0000256" key="25">
    <source>
        <dbReference type="ARBA" id="ARBA00052405"/>
    </source>
</evidence>
<keyword evidence="13" id="KW-0739">Sodium transport</keyword>
<evidence type="ECO:0000256" key="14">
    <source>
        <dbReference type="ARBA" id="ARBA00034215"/>
    </source>
</evidence>
<name>G1M7R0_AILME</name>
<keyword evidence="7 32" id="KW-1133">Transmembrane helix</keyword>
<keyword evidence="6" id="KW-0769">Symport</keyword>
<sequence length="343" mass="38687">MEAHNVTAPLNFTLPPNFGKRPTDKALSVILVFLLLIIMLSLGCTMELSKIKAHFWKPKGLAIALIAQYGIMPLTAFTLGKVFRLNNIEALAILVCGCSPGGTLSNVFSLAMKGDMNLSIVMTTCSTFFALGMMPLLLYVYSRGIYDGDLKDKVPYKGIVISLILVLIPCTIGIFLKAKRPQYVRYVNKVRTWDLCRQRHHFHLSVFLSWFIPPCLAPPSFFPFFSYQSSYFLWYFYFFNLHRCSRTVSMETGCQNVQLCSTILNVTFPPEDIGPLFFFPLLYMIFQLGEGVLLIFIFRCYEKIKPSKDKTKMTYTAAAIEETIPGTVGNGTHKVEECSPCTA</sequence>
<keyword evidence="11 32" id="KW-0472">Membrane</keyword>
<dbReference type="eggNOG" id="KOG2718">
    <property type="taxonomic scope" value="Eukaryota"/>
</dbReference>
<feature type="transmembrane region" description="Helical" evidence="32">
    <location>
        <begin position="277"/>
        <end position="298"/>
    </location>
</feature>
<evidence type="ECO:0000256" key="21">
    <source>
        <dbReference type="ARBA" id="ARBA00048338"/>
    </source>
</evidence>
<evidence type="ECO:0000256" key="5">
    <source>
        <dbReference type="ARBA" id="ARBA00022692"/>
    </source>
</evidence>
<reference evidence="33" key="2">
    <citation type="submission" date="2025-08" db="UniProtKB">
        <authorList>
            <consortium name="Ensembl"/>
        </authorList>
    </citation>
    <scope>IDENTIFICATION</scope>
</reference>
<dbReference type="Pfam" id="PF01758">
    <property type="entry name" value="SBF"/>
    <property type="match status" value="1"/>
</dbReference>
<dbReference type="InParanoid" id="G1M7R0"/>
<evidence type="ECO:0000256" key="3">
    <source>
        <dbReference type="ARBA" id="ARBA00022448"/>
    </source>
</evidence>
<evidence type="ECO:0000256" key="32">
    <source>
        <dbReference type="SAM" id="Phobius"/>
    </source>
</evidence>
<dbReference type="Ensembl" id="ENSAMET00000016019.2">
    <property type="protein sequence ID" value="ENSAMEP00000015380.2"/>
    <property type="gene ID" value="ENSAMEG00000014589.2"/>
</dbReference>
<evidence type="ECO:0000256" key="15">
    <source>
        <dbReference type="ARBA" id="ARBA00034231"/>
    </source>
</evidence>
<comment type="catalytic activity">
    <reaction evidence="24">
        <text>taurohyodeoxycholate(out) + 2 Na(+)(out) = taurohyodeoxycholate(in) + 2 Na(+)(in)</text>
        <dbReference type="Rhea" id="RHEA:72167"/>
        <dbReference type="ChEBI" id="CHEBI:29101"/>
        <dbReference type="ChEBI" id="CHEBI:191407"/>
    </reaction>
</comment>
<dbReference type="Gene3D" id="1.20.1530.20">
    <property type="match status" value="1"/>
</dbReference>
<comment type="catalytic activity">
    <reaction evidence="19">
        <text>tauro-beta-muricholate(out) + 2 Na(+)(out) = tauro-beta-muricholate(in) + 2 Na(+)(in)</text>
        <dbReference type="Rhea" id="RHEA:72179"/>
        <dbReference type="ChEBI" id="CHEBI:29101"/>
        <dbReference type="ChEBI" id="CHEBI:133064"/>
    </reaction>
</comment>
<feature type="transmembrane region" description="Helical" evidence="32">
    <location>
        <begin position="26"/>
        <end position="48"/>
    </location>
</feature>
<dbReference type="InterPro" id="IPR002657">
    <property type="entry name" value="BilAc:Na_symport/Acr3"/>
</dbReference>
<evidence type="ECO:0000256" key="8">
    <source>
        <dbReference type="ARBA" id="ARBA00023053"/>
    </source>
</evidence>
<comment type="similarity">
    <text evidence="2">Belongs to the bile acid:sodium symporter (BASS) (TC 2.A.28) family.</text>
</comment>
<evidence type="ECO:0000256" key="27">
    <source>
        <dbReference type="ARBA" id="ARBA00073206"/>
    </source>
</evidence>
<evidence type="ECO:0000256" key="11">
    <source>
        <dbReference type="ARBA" id="ARBA00023136"/>
    </source>
</evidence>
<evidence type="ECO:0000256" key="19">
    <source>
        <dbReference type="ARBA" id="ARBA00048013"/>
    </source>
</evidence>
<reference evidence="33" key="3">
    <citation type="submission" date="2025-09" db="UniProtKB">
        <authorList>
            <consortium name="Ensembl"/>
        </authorList>
    </citation>
    <scope>IDENTIFICATION</scope>
</reference>
<keyword evidence="9" id="KW-0445">Lipid transport</keyword>
<comment type="catalytic activity">
    <reaction evidence="16">
        <text>tauroallocholate(out) + 2 Na(+)(out) = tauroallocholate(in) + 2 Na(+)(in)</text>
        <dbReference type="Rhea" id="RHEA:51840"/>
        <dbReference type="ChEBI" id="CHEBI:29101"/>
        <dbReference type="ChEBI" id="CHEBI:191406"/>
    </reaction>
</comment>
<evidence type="ECO:0000256" key="7">
    <source>
        <dbReference type="ARBA" id="ARBA00022989"/>
    </source>
</evidence>
<evidence type="ECO:0000256" key="31">
    <source>
        <dbReference type="ARBA" id="ARBA00082917"/>
    </source>
</evidence>
<evidence type="ECO:0000256" key="12">
    <source>
        <dbReference type="ARBA" id="ARBA00023180"/>
    </source>
</evidence>
<evidence type="ECO:0000313" key="34">
    <source>
        <dbReference type="Proteomes" id="UP000008912"/>
    </source>
</evidence>
<evidence type="ECO:0000256" key="4">
    <source>
        <dbReference type="ARBA" id="ARBA00022475"/>
    </source>
</evidence>
<evidence type="ECO:0000256" key="20">
    <source>
        <dbReference type="ARBA" id="ARBA00048327"/>
    </source>
</evidence>
<evidence type="ECO:0000256" key="6">
    <source>
        <dbReference type="ARBA" id="ARBA00022847"/>
    </source>
</evidence>
<evidence type="ECO:0000256" key="2">
    <source>
        <dbReference type="ARBA" id="ARBA00006528"/>
    </source>
</evidence>
<keyword evidence="4" id="KW-1003">Cell membrane</keyword>
<dbReference type="GO" id="GO:0005886">
    <property type="term" value="C:plasma membrane"/>
    <property type="evidence" value="ECO:0007669"/>
    <property type="project" value="UniProtKB-SubCell"/>
</dbReference>
<evidence type="ECO:0000256" key="23">
    <source>
        <dbReference type="ARBA" id="ARBA00051799"/>
    </source>
</evidence>